<name>A0A7J5D6D0_9ACTN</name>
<dbReference type="Pfam" id="PF08239">
    <property type="entry name" value="SH3_3"/>
    <property type="match status" value="1"/>
</dbReference>
<accession>A0A7J5D6D0</accession>
<evidence type="ECO:0000313" key="4">
    <source>
        <dbReference type="EMBL" id="KAB1978655.1"/>
    </source>
</evidence>
<dbReference type="InterPro" id="IPR003646">
    <property type="entry name" value="SH3-like_bac-type"/>
</dbReference>
<evidence type="ECO:0000259" key="3">
    <source>
        <dbReference type="Pfam" id="PF08239"/>
    </source>
</evidence>
<proteinExistence type="predicted"/>
<evidence type="ECO:0000313" key="5">
    <source>
        <dbReference type="Proteomes" id="UP000442990"/>
    </source>
</evidence>
<feature type="signal peptide" evidence="2">
    <location>
        <begin position="1"/>
        <end position="30"/>
    </location>
</feature>
<keyword evidence="2" id="KW-0732">Signal</keyword>
<keyword evidence="5" id="KW-1185">Reference proteome</keyword>
<dbReference type="EMBL" id="WBKG01000050">
    <property type="protein sequence ID" value="KAB1978655.1"/>
    <property type="molecule type" value="Genomic_DNA"/>
</dbReference>
<sequence>MSLRSTYTRIGTALAAGSLVALAGAAPALADGDGGRGSGDNHQWSNGSGGHQWNNGDGGGDGGGDGHEQGTGGGGQTWTNGGGGGGGGQTWTNGGGGGGGGQTWTNGSGGDGGGGGQTWNNGSGGDGGGHTWNNGGGDGVAQSNQPLYRGRVTARGGLALRSAPTRGSQLIRVARQGEIVSIFCKTPGETVDGNPLWYLLTDGTWAWGAARYIDNIGPAPRWC</sequence>
<feature type="domain" description="SH3b" evidence="3">
    <location>
        <begin position="156"/>
        <end position="214"/>
    </location>
</feature>
<organism evidence="4 5">
    <name type="scientific">Streptomyces triticiradicis</name>
    <dbReference type="NCBI Taxonomy" id="2651189"/>
    <lineage>
        <taxon>Bacteria</taxon>
        <taxon>Bacillati</taxon>
        <taxon>Actinomycetota</taxon>
        <taxon>Actinomycetes</taxon>
        <taxon>Kitasatosporales</taxon>
        <taxon>Streptomycetaceae</taxon>
        <taxon>Streptomyces</taxon>
    </lineage>
</organism>
<feature type="chain" id="PRO_5029535870" evidence="2">
    <location>
        <begin position="31"/>
        <end position="223"/>
    </location>
</feature>
<reference evidence="4 5" key="1">
    <citation type="submission" date="2019-09" db="EMBL/GenBank/DDBJ databases">
        <title>Isolation and identification of active actinomycetes.</title>
        <authorList>
            <person name="Yu Z."/>
            <person name="Han C."/>
            <person name="Yu B."/>
        </authorList>
    </citation>
    <scope>NUCLEOTIDE SEQUENCE [LARGE SCALE GENOMIC DNA]</scope>
    <source>
        <strain evidence="4 5">NEAU-H2</strain>
    </source>
</reference>
<dbReference type="RefSeq" id="WP_151474162.1">
    <property type="nucleotide sequence ID" value="NZ_WBKG01000050.1"/>
</dbReference>
<comment type="caution">
    <text evidence="4">The sequence shown here is derived from an EMBL/GenBank/DDBJ whole genome shotgun (WGS) entry which is preliminary data.</text>
</comment>
<evidence type="ECO:0000256" key="1">
    <source>
        <dbReference type="SAM" id="MobiDB-lite"/>
    </source>
</evidence>
<dbReference type="Proteomes" id="UP000442990">
    <property type="component" value="Unassembled WGS sequence"/>
</dbReference>
<evidence type="ECO:0000256" key="2">
    <source>
        <dbReference type="SAM" id="SignalP"/>
    </source>
</evidence>
<gene>
    <name evidence="4" type="ORF">F8144_39025</name>
</gene>
<dbReference type="AlphaFoldDB" id="A0A7J5D6D0"/>
<feature type="region of interest" description="Disordered" evidence="1">
    <location>
        <begin position="32"/>
        <end position="145"/>
    </location>
</feature>
<protein>
    <submittedName>
        <fullName evidence="4">SH3 domain-containing protein</fullName>
    </submittedName>
</protein>
<feature type="compositionally biased region" description="Gly residues" evidence="1">
    <location>
        <begin position="56"/>
        <end position="139"/>
    </location>
</feature>